<dbReference type="Proteomes" id="UP000230973">
    <property type="component" value="Unassembled WGS sequence"/>
</dbReference>
<reference evidence="3" key="1">
    <citation type="submission" date="2017-09" db="EMBL/GenBank/DDBJ databases">
        <title>Depth-based differentiation of microbial function through sediment-hosted aquifers and enrichment of novel symbionts in the deep terrestrial subsurface.</title>
        <authorList>
            <person name="Probst A.J."/>
            <person name="Ladd B."/>
            <person name="Jarett J.K."/>
            <person name="Geller-Mcgrath D.E."/>
            <person name="Sieber C.M.K."/>
            <person name="Emerson J.B."/>
            <person name="Anantharaman K."/>
            <person name="Thomas B.C."/>
            <person name="Malmstrom R."/>
            <person name="Stieglmeier M."/>
            <person name="Klingl A."/>
            <person name="Woyke T."/>
            <person name="Ryan C.M."/>
            <person name="Banfield J.F."/>
        </authorList>
    </citation>
    <scope>NUCLEOTIDE SEQUENCE [LARGE SCALE GENOMIC DNA]</scope>
</reference>
<feature type="transmembrane region" description="Helical" evidence="1">
    <location>
        <begin position="9"/>
        <end position="29"/>
    </location>
</feature>
<gene>
    <name evidence="2" type="ORF">COY93_01715</name>
</gene>
<name>A0A2M7QAB7_9BACT</name>
<accession>A0A2M7QAB7</accession>
<evidence type="ECO:0000313" key="3">
    <source>
        <dbReference type="Proteomes" id="UP000230973"/>
    </source>
</evidence>
<keyword evidence="1" id="KW-0472">Membrane</keyword>
<proteinExistence type="predicted"/>
<feature type="transmembrane region" description="Helical" evidence="1">
    <location>
        <begin position="41"/>
        <end position="63"/>
    </location>
</feature>
<protein>
    <submittedName>
        <fullName evidence="2">Uncharacterized protein</fullName>
    </submittedName>
</protein>
<organism evidence="2 3">
    <name type="scientific">Candidatus Uhrbacteria bacterium CG_4_10_14_0_8_um_filter_58_22</name>
    <dbReference type="NCBI Taxonomy" id="1975029"/>
    <lineage>
        <taxon>Bacteria</taxon>
        <taxon>Candidatus Uhriibacteriota</taxon>
    </lineage>
</organism>
<comment type="caution">
    <text evidence="2">The sequence shown here is derived from an EMBL/GenBank/DDBJ whole genome shotgun (WGS) entry which is preliminary data.</text>
</comment>
<evidence type="ECO:0000313" key="2">
    <source>
        <dbReference type="EMBL" id="PIY62956.1"/>
    </source>
</evidence>
<sequence>MSDLTITKLAGAAGILSVLVMAGLLGRLLGLQPDRWFWSDLLADLIAGAAIVAAVAVLLPSYLQRLHRPRLVPELPEDVRLTRYLDGRIKGTVRLVVRNDGDRTVRCFAWHLFLPKRLNAQVTELAPYGKRKTIGTLEIGDLVYVHGLVEDELIFPQTSFELPVRVWCDTADSRPEWSVRFGLNTETGPFPAALGLHRTIDAAAAADCIELIVPSQTGSSD</sequence>
<dbReference type="AlphaFoldDB" id="A0A2M7QAB7"/>
<evidence type="ECO:0000256" key="1">
    <source>
        <dbReference type="SAM" id="Phobius"/>
    </source>
</evidence>
<keyword evidence="1" id="KW-1133">Transmembrane helix</keyword>
<dbReference type="EMBL" id="PFLC01000022">
    <property type="protein sequence ID" value="PIY62956.1"/>
    <property type="molecule type" value="Genomic_DNA"/>
</dbReference>
<keyword evidence="1" id="KW-0812">Transmembrane</keyword>